<dbReference type="Pfam" id="PF21780">
    <property type="entry name" value="DUF6875"/>
    <property type="match status" value="1"/>
</dbReference>
<dbReference type="AlphaFoldDB" id="A0A8J4EFT3"/>
<proteinExistence type="predicted"/>
<protein>
    <recommendedName>
        <fullName evidence="1">DUF6875 domain-containing protein</fullName>
    </recommendedName>
</protein>
<sequence>MSTGAEERIELARQWITAFTTNRHPDLGRDGVVCPYTTRALRRRYLTFHAFDAGTGDDAMVAFVRRLRDDIAGRAGALGSDAVYLVRIAVPYGLPDADLKAMVGRVHARTRAEFVEGGYMAGDFWPDHAAGGLHNPAFRPFASPLPLFGVRHMVTADLAFFCMPDVPPDVRVDYLARYRRVFGDGLNAHWTQRLVEAETRARREQRAA</sequence>
<feature type="domain" description="DUF6875" evidence="1">
    <location>
        <begin position="13"/>
        <end position="189"/>
    </location>
</feature>
<organism evidence="2 3">
    <name type="scientific">Virgisporangium ochraceum</name>
    <dbReference type="NCBI Taxonomy" id="65505"/>
    <lineage>
        <taxon>Bacteria</taxon>
        <taxon>Bacillati</taxon>
        <taxon>Actinomycetota</taxon>
        <taxon>Actinomycetes</taxon>
        <taxon>Micromonosporales</taxon>
        <taxon>Micromonosporaceae</taxon>
        <taxon>Virgisporangium</taxon>
    </lineage>
</organism>
<evidence type="ECO:0000259" key="1">
    <source>
        <dbReference type="Pfam" id="PF21780"/>
    </source>
</evidence>
<gene>
    <name evidence="2" type="ORF">Voc01_053390</name>
</gene>
<comment type="caution">
    <text evidence="2">The sequence shown here is derived from an EMBL/GenBank/DDBJ whole genome shotgun (WGS) entry which is preliminary data.</text>
</comment>
<dbReference type="InterPro" id="IPR049240">
    <property type="entry name" value="DUF6875"/>
</dbReference>
<dbReference type="RefSeq" id="WP_203930325.1">
    <property type="nucleotide sequence ID" value="NZ_BOPH01000080.1"/>
</dbReference>
<evidence type="ECO:0000313" key="3">
    <source>
        <dbReference type="Proteomes" id="UP000635606"/>
    </source>
</evidence>
<dbReference type="EMBL" id="BOPH01000080">
    <property type="protein sequence ID" value="GIJ70422.1"/>
    <property type="molecule type" value="Genomic_DNA"/>
</dbReference>
<reference evidence="2" key="1">
    <citation type="submission" date="2021-01" db="EMBL/GenBank/DDBJ databases">
        <title>Whole genome shotgun sequence of Virgisporangium ochraceum NBRC 16418.</title>
        <authorList>
            <person name="Komaki H."/>
            <person name="Tamura T."/>
        </authorList>
    </citation>
    <scope>NUCLEOTIDE SEQUENCE</scope>
    <source>
        <strain evidence="2">NBRC 16418</strain>
    </source>
</reference>
<keyword evidence="3" id="KW-1185">Reference proteome</keyword>
<name>A0A8J4EFT3_9ACTN</name>
<evidence type="ECO:0000313" key="2">
    <source>
        <dbReference type="EMBL" id="GIJ70422.1"/>
    </source>
</evidence>
<dbReference type="Proteomes" id="UP000635606">
    <property type="component" value="Unassembled WGS sequence"/>
</dbReference>
<accession>A0A8J4EFT3</accession>